<dbReference type="Pfam" id="PF02361">
    <property type="entry name" value="CbiQ"/>
    <property type="match status" value="1"/>
</dbReference>
<comment type="subcellular location">
    <subcellularLocation>
        <location evidence="1">Membrane</location>
        <topology evidence="1">Multi-pass membrane protein</topology>
    </subcellularLocation>
</comment>
<dbReference type="CDD" id="cd16914">
    <property type="entry name" value="EcfT"/>
    <property type="match status" value="1"/>
</dbReference>
<feature type="transmembrane region" description="Helical" evidence="5">
    <location>
        <begin position="235"/>
        <end position="253"/>
    </location>
</feature>
<proteinExistence type="predicted"/>
<dbReference type="PANTHER" id="PTHR33514:SF13">
    <property type="entry name" value="PROTEIN ABCI12, CHLOROPLASTIC"/>
    <property type="match status" value="1"/>
</dbReference>
<keyword evidence="3 5" id="KW-1133">Transmembrane helix</keyword>
<protein>
    <submittedName>
        <fullName evidence="6">Energy-coupling factor transporter transmembrane component T</fullName>
    </submittedName>
</protein>
<comment type="caution">
    <text evidence="6">The sequence shown here is derived from an EMBL/GenBank/DDBJ whole genome shotgun (WGS) entry which is preliminary data.</text>
</comment>
<evidence type="ECO:0000313" key="7">
    <source>
        <dbReference type="Proteomes" id="UP001597189"/>
    </source>
</evidence>
<dbReference type="PANTHER" id="PTHR33514">
    <property type="entry name" value="PROTEIN ABCI12, CHLOROPLASTIC"/>
    <property type="match status" value="1"/>
</dbReference>
<reference evidence="7" key="1">
    <citation type="journal article" date="2019" name="Int. J. Syst. Evol. Microbiol.">
        <title>The Global Catalogue of Microorganisms (GCM) 10K type strain sequencing project: providing services to taxonomists for standard genome sequencing and annotation.</title>
        <authorList>
            <consortium name="The Broad Institute Genomics Platform"/>
            <consortium name="The Broad Institute Genome Sequencing Center for Infectious Disease"/>
            <person name="Wu L."/>
            <person name="Ma J."/>
        </authorList>
    </citation>
    <scope>NUCLEOTIDE SEQUENCE [LARGE SCALE GENOMIC DNA]</scope>
    <source>
        <strain evidence="7">CCM 8979</strain>
    </source>
</reference>
<evidence type="ECO:0000256" key="5">
    <source>
        <dbReference type="SAM" id="Phobius"/>
    </source>
</evidence>
<evidence type="ECO:0000256" key="2">
    <source>
        <dbReference type="ARBA" id="ARBA00022692"/>
    </source>
</evidence>
<dbReference type="EMBL" id="JBHTOD010000002">
    <property type="protein sequence ID" value="MFD1454602.1"/>
    <property type="molecule type" value="Genomic_DNA"/>
</dbReference>
<evidence type="ECO:0000256" key="1">
    <source>
        <dbReference type="ARBA" id="ARBA00004141"/>
    </source>
</evidence>
<feature type="transmembrane region" description="Helical" evidence="5">
    <location>
        <begin position="67"/>
        <end position="85"/>
    </location>
</feature>
<dbReference type="InterPro" id="IPR003339">
    <property type="entry name" value="ABC/ECF_trnsptr_transmembrane"/>
</dbReference>
<gene>
    <name evidence="6" type="ORF">ACFQ44_02755</name>
</gene>
<accession>A0ABW4D3N0</accession>
<dbReference type="Proteomes" id="UP001597189">
    <property type="component" value="Unassembled WGS sequence"/>
</dbReference>
<evidence type="ECO:0000313" key="6">
    <source>
        <dbReference type="EMBL" id="MFD1454602.1"/>
    </source>
</evidence>
<dbReference type="RefSeq" id="WP_203643314.1">
    <property type="nucleotide sequence ID" value="NZ_BOLN01000002.1"/>
</dbReference>
<keyword evidence="7" id="KW-1185">Reference proteome</keyword>
<feature type="transmembrane region" description="Helical" evidence="5">
    <location>
        <begin position="273"/>
        <end position="293"/>
    </location>
</feature>
<keyword evidence="2 5" id="KW-0812">Transmembrane</keyword>
<evidence type="ECO:0000256" key="4">
    <source>
        <dbReference type="ARBA" id="ARBA00023136"/>
    </source>
</evidence>
<sequence length="298" mass="33895">MRVGIFDELNFFSRLHPLTATIYFVELFVLLLVFNHLLVTGVLFVGLAVLCSWYFSRQKVWGTLKGVGSLMLMIFVFNVILNQTGTKTLWSWQLGSWTFRITQTATLYGVTMALSLGGMILAFVLFNGVITTPKLSYLLFPVVPRLAMLLTISLRMVNLFTQKFRRLLMLQKTRNVVLSEGSWRERLQKTGRLLRILLIDSVSSAMETAVLMEARGFGAKKRSHYQTFRWQTMDGWFIVGSLVIFSLTIILRFQGWGWTGDVTRFTILGSHDGWLLLPLLAFVGLPLVGEGGYKLCEN</sequence>
<feature type="transmembrane region" description="Helical" evidence="5">
    <location>
        <begin position="105"/>
        <end position="126"/>
    </location>
</feature>
<keyword evidence="4 5" id="KW-0472">Membrane</keyword>
<name>A0ABW4D3N0_9LACO</name>
<feature type="transmembrane region" description="Helical" evidence="5">
    <location>
        <begin position="138"/>
        <end position="160"/>
    </location>
</feature>
<evidence type="ECO:0000256" key="3">
    <source>
        <dbReference type="ARBA" id="ARBA00022989"/>
    </source>
</evidence>
<feature type="transmembrane region" description="Helical" evidence="5">
    <location>
        <begin position="22"/>
        <end position="55"/>
    </location>
</feature>
<organism evidence="6 7">
    <name type="scientific">Levilactobacillus lanxiensis</name>
    <dbReference type="NCBI Taxonomy" id="2799568"/>
    <lineage>
        <taxon>Bacteria</taxon>
        <taxon>Bacillati</taxon>
        <taxon>Bacillota</taxon>
        <taxon>Bacilli</taxon>
        <taxon>Lactobacillales</taxon>
        <taxon>Lactobacillaceae</taxon>
        <taxon>Levilactobacillus</taxon>
    </lineage>
</organism>